<evidence type="ECO:0000313" key="10">
    <source>
        <dbReference type="EMBL" id="MFC3968907.1"/>
    </source>
</evidence>
<dbReference type="Proteomes" id="UP001595697">
    <property type="component" value="Unassembled WGS sequence"/>
</dbReference>
<comment type="caution">
    <text evidence="10">The sequence shown here is derived from an EMBL/GenBank/DDBJ whole genome shotgun (WGS) entry which is preliminary data.</text>
</comment>
<protein>
    <recommendedName>
        <fullName evidence="8">CRISPR-associated endoribonuclease Cas13a</fullName>
    </recommendedName>
</protein>
<feature type="region of interest" description="Disordered" evidence="9">
    <location>
        <begin position="475"/>
        <end position="498"/>
    </location>
</feature>
<evidence type="ECO:0000256" key="4">
    <source>
        <dbReference type="ARBA" id="ARBA00022801"/>
    </source>
</evidence>
<dbReference type="InterPro" id="IPR053395">
    <property type="entry name" value="Cas13a_endoribonuclease"/>
</dbReference>
<accession>A0ABV8E8S2</accession>
<evidence type="ECO:0000256" key="9">
    <source>
        <dbReference type="SAM" id="MobiDB-lite"/>
    </source>
</evidence>
<keyword evidence="2" id="KW-0677">Repeat</keyword>
<evidence type="ECO:0000256" key="2">
    <source>
        <dbReference type="ARBA" id="ARBA00022737"/>
    </source>
</evidence>
<organism evidence="10 11">
    <name type="scientific">Rhizobium lemnae</name>
    <dbReference type="NCBI Taxonomy" id="1214924"/>
    <lineage>
        <taxon>Bacteria</taxon>
        <taxon>Pseudomonadati</taxon>
        <taxon>Pseudomonadota</taxon>
        <taxon>Alphaproteobacteria</taxon>
        <taxon>Hyphomicrobiales</taxon>
        <taxon>Rhizobiaceae</taxon>
        <taxon>Rhizobium/Agrobacterium group</taxon>
        <taxon>Rhizobium</taxon>
    </lineage>
</organism>
<evidence type="ECO:0000256" key="7">
    <source>
        <dbReference type="ARBA" id="ARBA00044753"/>
    </source>
</evidence>
<reference evidence="11" key="1">
    <citation type="journal article" date="2019" name="Int. J. Syst. Evol. Microbiol.">
        <title>The Global Catalogue of Microorganisms (GCM) 10K type strain sequencing project: providing services to taxonomists for standard genome sequencing and annotation.</title>
        <authorList>
            <consortium name="The Broad Institute Genomics Platform"/>
            <consortium name="The Broad Institute Genome Sequencing Center for Infectious Disease"/>
            <person name="Wu L."/>
            <person name="Ma J."/>
        </authorList>
    </citation>
    <scope>NUCLEOTIDE SEQUENCE [LARGE SCALE GENOMIC DNA]</scope>
    <source>
        <strain evidence="11">TBRC 5781</strain>
    </source>
</reference>
<dbReference type="NCBIfam" id="NF038188">
    <property type="entry name" value="cas13A_C2c2"/>
    <property type="match status" value="1"/>
</dbReference>
<evidence type="ECO:0000256" key="1">
    <source>
        <dbReference type="ARBA" id="ARBA00022722"/>
    </source>
</evidence>
<comment type="similarity">
    <text evidence="7">Belongs to the CRISPR-associated endoribonuclease Cas13a family.</text>
</comment>
<proteinExistence type="inferred from homology"/>
<sequence length="498" mass="56505">MPSYIARTHLGTCLWNLFADLQFEDVPLQDPEYQLYLKRWQAKVHPYARHEVNWKKPETDDNAKDIVEARAASGSTSGAPVSKTRWTSVFKVPIGASGAEAYREAAGKIEDHLRLQELTIEGKERKSDKRPTGYGFINKRGEIITLNATDPRDLEGFEKHKVWSEELEDLYTRHGDVARQIIEGFRAESRKGRPRQRIGAALYDHFGKVLNDPSIPEEKRQELWNLHNRIRHFYRSLAESTRLLEALRTGDNNKLRFLLPQNMDELLARVGGKRDATRLTRKIRLGKIIAHSVDICSGHAGADFNSLVRKAMDYYTTSVGQSDIKRNKAFVRVVRNAVAFSIRTHATWLAEGVNLHAENSFNADKAGGRKPAYRDLTLNKTAAGALECTKIEKIVSHARLIFGARKHEFQMDSGRTDKAAAAISRTDVLFDGSDLDKEVLWGLLRLAALVRNRSYHFDTKKRFLNTLESGLLRPPASKNELYSNPDVERPGSVQSHRI</sequence>
<evidence type="ECO:0000256" key="8">
    <source>
        <dbReference type="ARBA" id="ARBA00044792"/>
    </source>
</evidence>
<dbReference type="EMBL" id="JBHSBD010000052">
    <property type="protein sequence ID" value="MFC3968907.1"/>
    <property type="molecule type" value="Genomic_DNA"/>
</dbReference>
<keyword evidence="6" id="KW-0051">Antiviral defense</keyword>
<keyword evidence="1" id="KW-0540">Nuclease</keyword>
<evidence type="ECO:0000256" key="5">
    <source>
        <dbReference type="ARBA" id="ARBA00022884"/>
    </source>
</evidence>
<keyword evidence="5" id="KW-0694">RNA-binding</keyword>
<keyword evidence="11" id="KW-1185">Reference proteome</keyword>
<keyword evidence="4" id="KW-0378">Hydrolase</keyword>
<keyword evidence="3" id="KW-0255">Endonuclease</keyword>
<gene>
    <name evidence="10" type="primary">cas13a</name>
    <name evidence="10" type="ORF">ACFOVS_12345</name>
</gene>
<evidence type="ECO:0000256" key="6">
    <source>
        <dbReference type="ARBA" id="ARBA00023118"/>
    </source>
</evidence>
<name>A0ABV8E8S2_9HYPH</name>
<evidence type="ECO:0000256" key="3">
    <source>
        <dbReference type="ARBA" id="ARBA00022759"/>
    </source>
</evidence>
<evidence type="ECO:0000313" key="11">
    <source>
        <dbReference type="Proteomes" id="UP001595697"/>
    </source>
</evidence>